<dbReference type="PANTHER" id="PTHR48258:SF4">
    <property type="entry name" value="DUF4216 DOMAIN-CONTAINING PROTEIN"/>
    <property type="match status" value="1"/>
</dbReference>
<feature type="compositionally biased region" description="Low complexity" evidence="1">
    <location>
        <begin position="562"/>
        <end position="582"/>
    </location>
</feature>
<comment type="caution">
    <text evidence="3">The sequence shown here is derived from an EMBL/GenBank/DDBJ whole genome shotgun (WGS) entry which is preliminary data.</text>
</comment>
<accession>A0A9R1UZ01</accession>
<evidence type="ECO:0000256" key="1">
    <source>
        <dbReference type="SAM" id="MobiDB-lite"/>
    </source>
</evidence>
<dbReference type="EMBL" id="NBSK02000007">
    <property type="protein sequence ID" value="KAJ0196411.1"/>
    <property type="molecule type" value="Genomic_DNA"/>
</dbReference>
<evidence type="ECO:0000313" key="4">
    <source>
        <dbReference type="Proteomes" id="UP000235145"/>
    </source>
</evidence>
<evidence type="ECO:0000259" key="2">
    <source>
        <dbReference type="Pfam" id="PF13952"/>
    </source>
</evidence>
<feature type="region of interest" description="Disordered" evidence="1">
    <location>
        <begin position="622"/>
        <end position="683"/>
    </location>
</feature>
<feature type="region of interest" description="Disordered" evidence="1">
    <location>
        <begin position="1"/>
        <end position="20"/>
    </location>
</feature>
<sequence length="683" mass="75388">MGQKRLIGYSDSSHNVDPDDGRSTTGHIFYHASSPITWCSQKQDTVALSSCEAEFMAATTSACQAIWLQDLLGEIMNKAQEKVILRVDNKSAIELTKNPVFHGRSKHIHTRFHFIRNCVEREQVEVENIPGGEQRADILTKPLARTKFKEMWSLIGGLMSFSTHHNQEPRNFAPQHDNSSSGDILSVFAFPSRRLHEKGGKKILLKHEELHKAHTYILLSYAEVAPFIPEFDRAAQASYQNEPISVLRDKYFAEWFKYKVTRDSTDGSAKHLEPLANGPSNNARSYNGYFVNGYKFHTQEYGKGRATNNYGLCVRGEIYNGEESDYYGLLDEILEIDYYGIGCSTVVLFKCTWFDNIRGVVVNKNKLVDVKPTSRIQTNDPFCLASQAEQVFYTPYPAVTDELKDLWAVVKTKPRGVYEVTEAETEVALDGSTESNGVFHLDERFELPNEVNVSERLSLAMSDKSLARNLFPVRPSSGGRPSSLPDRSGLQRIPLTGGSLPGARSSPLPDPSGLPRIHLTGGSVPGANSSPFPDPSGLPRGGFVSGARSSPSPNGLPRIPLSSGLSRTSVRTTRSGFSGSSRMGDINTNMGLTDAIVDTGVVQNVGNGIAYGYEMTGNNEDPASDFFYNGPEHENEPEHGHESMHEPESPMVQTPHYSGTHGGSNDVDSNGSHRPFITRKGYK</sequence>
<reference evidence="3 4" key="1">
    <citation type="journal article" date="2017" name="Nat. Commun.">
        <title>Genome assembly with in vitro proximity ligation data and whole-genome triplication in lettuce.</title>
        <authorList>
            <person name="Reyes-Chin-Wo S."/>
            <person name="Wang Z."/>
            <person name="Yang X."/>
            <person name="Kozik A."/>
            <person name="Arikit S."/>
            <person name="Song C."/>
            <person name="Xia L."/>
            <person name="Froenicke L."/>
            <person name="Lavelle D.O."/>
            <person name="Truco M.J."/>
            <person name="Xia R."/>
            <person name="Zhu S."/>
            <person name="Xu C."/>
            <person name="Xu H."/>
            <person name="Xu X."/>
            <person name="Cox K."/>
            <person name="Korf I."/>
            <person name="Meyers B.C."/>
            <person name="Michelmore R.W."/>
        </authorList>
    </citation>
    <scope>NUCLEOTIDE SEQUENCE [LARGE SCALE GENOMIC DNA]</scope>
    <source>
        <strain evidence="4">cv. Salinas</strain>
        <tissue evidence="3">Seedlings</tissue>
    </source>
</reference>
<dbReference type="Pfam" id="PF13952">
    <property type="entry name" value="DUF4216"/>
    <property type="match status" value="1"/>
</dbReference>
<dbReference type="Proteomes" id="UP000235145">
    <property type="component" value="Unassembled WGS sequence"/>
</dbReference>
<name>A0A9R1UZ01_LACSA</name>
<protein>
    <recommendedName>
        <fullName evidence="2">DUF4216 domain-containing protein</fullName>
    </recommendedName>
</protein>
<keyword evidence="4" id="KW-1185">Reference proteome</keyword>
<dbReference type="CDD" id="cd09272">
    <property type="entry name" value="RNase_HI_RT_Ty1"/>
    <property type="match status" value="1"/>
</dbReference>
<gene>
    <name evidence="3" type="ORF">LSAT_V11C700384790</name>
</gene>
<evidence type="ECO:0000313" key="3">
    <source>
        <dbReference type="EMBL" id="KAJ0196411.1"/>
    </source>
</evidence>
<dbReference type="PANTHER" id="PTHR48258">
    <property type="entry name" value="DUF4218 DOMAIN-CONTAINING PROTEIN-RELATED"/>
    <property type="match status" value="1"/>
</dbReference>
<proteinExistence type="predicted"/>
<dbReference type="InterPro" id="IPR025312">
    <property type="entry name" value="DUF4216"/>
</dbReference>
<feature type="compositionally biased region" description="Low complexity" evidence="1">
    <location>
        <begin position="474"/>
        <end position="488"/>
    </location>
</feature>
<feature type="compositionally biased region" description="Basic and acidic residues" evidence="1">
    <location>
        <begin position="631"/>
        <end position="648"/>
    </location>
</feature>
<organism evidence="3 4">
    <name type="scientific">Lactuca sativa</name>
    <name type="common">Garden lettuce</name>
    <dbReference type="NCBI Taxonomy" id="4236"/>
    <lineage>
        <taxon>Eukaryota</taxon>
        <taxon>Viridiplantae</taxon>
        <taxon>Streptophyta</taxon>
        <taxon>Embryophyta</taxon>
        <taxon>Tracheophyta</taxon>
        <taxon>Spermatophyta</taxon>
        <taxon>Magnoliopsida</taxon>
        <taxon>eudicotyledons</taxon>
        <taxon>Gunneridae</taxon>
        <taxon>Pentapetalae</taxon>
        <taxon>asterids</taxon>
        <taxon>campanulids</taxon>
        <taxon>Asterales</taxon>
        <taxon>Asteraceae</taxon>
        <taxon>Cichorioideae</taxon>
        <taxon>Cichorieae</taxon>
        <taxon>Lactucinae</taxon>
        <taxon>Lactuca</taxon>
    </lineage>
</organism>
<dbReference type="AlphaFoldDB" id="A0A9R1UZ01"/>
<feature type="region of interest" description="Disordered" evidence="1">
    <location>
        <begin position="471"/>
        <end position="586"/>
    </location>
</feature>
<feature type="domain" description="DUF4216" evidence="2">
    <location>
        <begin position="335"/>
        <end position="409"/>
    </location>
</feature>